<name>A0A975U247_9PROT</name>
<reference evidence="2" key="1">
    <citation type="submission" date="2021-06" db="EMBL/GenBank/DDBJ databases">
        <title>Elioraea tepida, sp. nov., a moderately thermophilic aerobic anoxygenic phototrophic bacterium isolated from an alkaline siliceous hot spring mat community in Yellowstone National Park, WY, USA.</title>
        <authorList>
            <person name="Saini M.K."/>
            <person name="Yoshida S."/>
            <person name="Sebastian A."/>
            <person name="Hirose S."/>
            <person name="Hara E."/>
            <person name="Tamaki H."/>
            <person name="Soulier N.T."/>
            <person name="Albert I."/>
            <person name="Hanada S."/>
            <person name="Bryant D.A."/>
            <person name="Tank M."/>
        </authorList>
    </citation>
    <scope>NUCLEOTIDE SEQUENCE</scope>
    <source>
        <strain evidence="2">MS-P2</strain>
    </source>
</reference>
<organism evidence="2 3">
    <name type="scientific">Elioraea tepida</name>
    <dbReference type="NCBI Taxonomy" id="2843330"/>
    <lineage>
        <taxon>Bacteria</taxon>
        <taxon>Pseudomonadati</taxon>
        <taxon>Pseudomonadota</taxon>
        <taxon>Alphaproteobacteria</taxon>
        <taxon>Acetobacterales</taxon>
        <taxon>Elioraeaceae</taxon>
        <taxon>Elioraea</taxon>
    </lineage>
</organism>
<dbReference type="KEGG" id="elio:KO353_13415"/>
<keyword evidence="3" id="KW-1185">Reference proteome</keyword>
<dbReference type="InterPro" id="IPR000572">
    <property type="entry name" value="OxRdtase_Mopterin-bd_dom"/>
</dbReference>
<dbReference type="GO" id="GO:0016491">
    <property type="term" value="F:oxidoreductase activity"/>
    <property type="evidence" value="ECO:0007669"/>
    <property type="project" value="UniProtKB-KW"/>
</dbReference>
<dbReference type="Pfam" id="PF00174">
    <property type="entry name" value="Oxidored_molyb"/>
    <property type="match status" value="1"/>
</dbReference>
<accession>A0A975U247</accession>
<gene>
    <name evidence="2" type="primary">msrP</name>
    <name evidence="2" type="ORF">KO353_13415</name>
</gene>
<proteinExistence type="predicted"/>
<dbReference type="EC" id="1.8.5.-" evidence="2"/>
<dbReference type="PROSITE" id="PS51318">
    <property type="entry name" value="TAT"/>
    <property type="match status" value="1"/>
</dbReference>
<dbReference type="InterPro" id="IPR006311">
    <property type="entry name" value="TAT_signal"/>
</dbReference>
<dbReference type="PANTHER" id="PTHR43032">
    <property type="entry name" value="PROTEIN-METHIONINE-SULFOXIDE REDUCTASE"/>
    <property type="match status" value="1"/>
</dbReference>
<feature type="domain" description="Oxidoreductase molybdopterin-binding" evidence="1">
    <location>
        <begin position="122"/>
        <end position="278"/>
    </location>
</feature>
<protein>
    <submittedName>
        <fullName evidence="2">Protein-methionine-sulfoxide reductase catalytic subunit MsrP</fullName>
        <ecNumber evidence="2">1.8.5.-</ecNumber>
    </submittedName>
</protein>
<dbReference type="NCBIfam" id="NF003767">
    <property type="entry name" value="PRK05363.1"/>
    <property type="match status" value="1"/>
</dbReference>
<evidence type="ECO:0000313" key="3">
    <source>
        <dbReference type="Proteomes" id="UP000694001"/>
    </source>
</evidence>
<dbReference type="EMBL" id="CP076448">
    <property type="protein sequence ID" value="QXM24244.1"/>
    <property type="molecule type" value="Genomic_DNA"/>
</dbReference>
<dbReference type="AlphaFoldDB" id="A0A975U247"/>
<keyword evidence="2" id="KW-0560">Oxidoreductase</keyword>
<evidence type="ECO:0000313" key="2">
    <source>
        <dbReference type="EMBL" id="QXM24244.1"/>
    </source>
</evidence>
<dbReference type="PANTHER" id="PTHR43032:SF3">
    <property type="entry name" value="PROTEIN-METHIONINE-SULFOXIDE REDUCTASE CATALYTIC SUBUNIT MSRP"/>
    <property type="match status" value="1"/>
</dbReference>
<dbReference type="Proteomes" id="UP000694001">
    <property type="component" value="Chromosome"/>
</dbReference>
<dbReference type="RefSeq" id="WP_218285267.1">
    <property type="nucleotide sequence ID" value="NZ_CP076448.1"/>
</dbReference>
<evidence type="ECO:0000259" key="1">
    <source>
        <dbReference type="Pfam" id="PF00174"/>
    </source>
</evidence>
<sequence length="341" mass="38437">MVVHRRKPWQLPESAITPEEAVLAHAAAKRSGPSRRALLGAAAGLGALGLGGGPAARAQGRDPIGWWNAQIANDPSRGLYPAARNDRYTLDRPLTEARQAIVYNNFYEFGSHKEIWRAAQRLETRPWTVTIDGLVASPKTVDIDTLIRAFPLEERLYRFRCVEAWAMAVPWTGFPLAALIRWAEPLGGAKYVIFQSFENRAIAPGFRQTWYPWPYADAFTLEECVNELALMVTGIYGKPLPPQMGAPIRPILPWKYGFKQPKSVVRITFVAERPVGFWERLQPSEYGFWANVNPDVPHPRWSQATERMLGTGERRPTLIWNGYGEHVAHLYAGLAHERLFA</sequence>